<dbReference type="KEGG" id="gmx:547904"/>
<keyword evidence="2 6" id="KW-0813">Transport</keyword>
<keyword evidence="3 6" id="KW-0812">Transmembrane</keyword>
<dbReference type="AlphaFoldDB" id="I1KSI2"/>
<evidence type="ECO:0000256" key="6">
    <source>
        <dbReference type="RuleBase" id="RU000477"/>
    </source>
</evidence>
<dbReference type="ExpressionAtlas" id="I1KSI2">
    <property type="expression patterns" value="baseline and differential"/>
</dbReference>
<evidence type="ECO:0000313" key="8">
    <source>
        <dbReference type="EMBL" id="KRH42923.1"/>
    </source>
</evidence>
<feature type="transmembrane region" description="Helical" evidence="7">
    <location>
        <begin position="67"/>
        <end position="88"/>
    </location>
</feature>
<evidence type="ECO:0000256" key="1">
    <source>
        <dbReference type="ARBA" id="ARBA00004141"/>
    </source>
</evidence>
<dbReference type="SUPFAM" id="SSF81338">
    <property type="entry name" value="Aquaporin-like"/>
    <property type="match status" value="1"/>
</dbReference>
<proteinExistence type="inferred from homology"/>
<dbReference type="PROSITE" id="PS00221">
    <property type="entry name" value="MIP"/>
    <property type="match status" value="1"/>
</dbReference>
<dbReference type="EnsemblPlants" id="KRH42923">
    <property type="protein sequence ID" value="KRH42923"/>
    <property type="gene ID" value="GLYMA_08G120100"/>
</dbReference>
<dbReference type="OMA" id="RKCESIE"/>
<dbReference type="InterPro" id="IPR034294">
    <property type="entry name" value="Aquaporin_transptr"/>
</dbReference>
<evidence type="ECO:0000313" key="9">
    <source>
        <dbReference type="EnsemblPlants" id="KRH42923"/>
    </source>
</evidence>
<dbReference type="OrthoDB" id="3222at2759"/>
<dbReference type="InterPro" id="IPR022357">
    <property type="entry name" value="MIP_CS"/>
</dbReference>
<accession>I1KSI2</accession>
<gene>
    <name evidence="9" type="primary">N-26</name>
    <name evidence="8" type="ORF">GLYMA_08G120100</name>
</gene>
<evidence type="ECO:0000256" key="2">
    <source>
        <dbReference type="ARBA" id="ARBA00022448"/>
    </source>
</evidence>
<evidence type="ECO:0000256" key="3">
    <source>
        <dbReference type="ARBA" id="ARBA00022692"/>
    </source>
</evidence>
<dbReference type="Gramene" id="KRH42923">
    <property type="protein sequence ID" value="KRH42923"/>
    <property type="gene ID" value="GLYMA_08G120100"/>
</dbReference>
<dbReference type="GO" id="GO:0015267">
    <property type="term" value="F:channel activity"/>
    <property type="evidence" value="ECO:0007669"/>
    <property type="project" value="InterPro"/>
</dbReference>
<dbReference type="GO" id="GO:0016020">
    <property type="term" value="C:membrane"/>
    <property type="evidence" value="ECO:0007669"/>
    <property type="project" value="UniProtKB-SubCell"/>
</dbReference>
<dbReference type="NCBIfam" id="TIGR00861">
    <property type="entry name" value="MIP"/>
    <property type="match status" value="1"/>
</dbReference>
<dbReference type="InterPro" id="IPR000425">
    <property type="entry name" value="MIP"/>
</dbReference>
<dbReference type="PANTHER" id="PTHR45724">
    <property type="entry name" value="AQUAPORIN NIP2-1"/>
    <property type="match status" value="1"/>
</dbReference>
<evidence type="ECO:0000256" key="7">
    <source>
        <dbReference type="SAM" id="Phobius"/>
    </source>
</evidence>
<dbReference type="Proteomes" id="UP000008827">
    <property type="component" value="Chromosome 8"/>
</dbReference>
<dbReference type="Pfam" id="PF00230">
    <property type="entry name" value="MIP"/>
    <property type="match status" value="1"/>
</dbReference>
<comment type="similarity">
    <text evidence="6">Belongs to the MIP/aquaporin (TC 1.A.8) family.</text>
</comment>
<dbReference type="FunCoup" id="I1KSI2">
    <property type="interactions" value="137"/>
</dbReference>
<evidence type="ECO:0000313" key="10">
    <source>
        <dbReference type="Proteomes" id="UP000008827"/>
    </source>
</evidence>
<dbReference type="PRINTS" id="PR00783">
    <property type="entry name" value="MINTRINSICP"/>
</dbReference>
<dbReference type="STRING" id="3847.I1KSI2"/>
<dbReference type="SMR" id="I1KSI2"/>
<reference evidence="8" key="3">
    <citation type="submission" date="2018-07" db="EMBL/GenBank/DDBJ databases">
        <title>WGS assembly of Glycine max.</title>
        <authorList>
            <person name="Schmutz J."/>
            <person name="Cannon S."/>
            <person name="Schlueter J."/>
            <person name="Ma J."/>
            <person name="Mitros T."/>
            <person name="Nelson W."/>
            <person name="Hyten D."/>
            <person name="Song Q."/>
            <person name="Thelen J."/>
            <person name="Cheng J."/>
            <person name="Xu D."/>
            <person name="Hellsten U."/>
            <person name="May G."/>
            <person name="Yu Y."/>
            <person name="Sakurai T."/>
            <person name="Umezawa T."/>
            <person name="Bhattacharyya M."/>
            <person name="Sandhu D."/>
            <person name="Valliyodan B."/>
            <person name="Lindquist E."/>
            <person name="Peto M."/>
            <person name="Grant D."/>
            <person name="Shu S."/>
            <person name="Goodstein D."/>
            <person name="Barry K."/>
            <person name="Futrell-Griggs M."/>
            <person name="Abernathy B."/>
            <person name="Du J."/>
            <person name="Tian Z."/>
            <person name="Zhu L."/>
            <person name="Gill N."/>
            <person name="Joshi T."/>
            <person name="Libault M."/>
            <person name="Sethuraman A."/>
            <person name="Zhang X."/>
            <person name="Shinozaki K."/>
            <person name="Nguyen H."/>
            <person name="Wing R."/>
            <person name="Cregan P."/>
            <person name="Specht J."/>
            <person name="Grimwood J."/>
            <person name="Rokhsar D."/>
            <person name="Stacey G."/>
            <person name="Shoemaker R."/>
            <person name="Jackson S."/>
        </authorList>
    </citation>
    <scope>NUCLEOTIDE SEQUENCE</scope>
    <source>
        <tissue evidence="8">Callus</tissue>
    </source>
</reference>
<reference evidence="8 9" key="1">
    <citation type="journal article" date="2010" name="Nature">
        <title>Genome sequence of the palaeopolyploid soybean.</title>
        <authorList>
            <person name="Schmutz J."/>
            <person name="Cannon S.B."/>
            <person name="Schlueter J."/>
            <person name="Ma J."/>
            <person name="Mitros T."/>
            <person name="Nelson W."/>
            <person name="Hyten D.L."/>
            <person name="Song Q."/>
            <person name="Thelen J.J."/>
            <person name="Cheng J."/>
            <person name="Xu D."/>
            <person name="Hellsten U."/>
            <person name="May G.D."/>
            <person name="Yu Y."/>
            <person name="Sakurai T."/>
            <person name="Umezawa T."/>
            <person name="Bhattacharyya M.K."/>
            <person name="Sandhu D."/>
            <person name="Valliyodan B."/>
            <person name="Lindquist E."/>
            <person name="Peto M."/>
            <person name="Grant D."/>
            <person name="Shu S."/>
            <person name="Goodstein D."/>
            <person name="Barry K."/>
            <person name="Futrell-Griggs M."/>
            <person name="Abernathy B."/>
            <person name="Du J."/>
            <person name="Tian Z."/>
            <person name="Zhu L."/>
            <person name="Gill N."/>
            <person name="Joshi T."/>
            <person name="Libault M."/>
            <person name="Sethuraman A."/>
            <person name="Zhang X.-C."/>
            <person name="Shinozaki K."/>
            <person name="Nguyen H.T."/>
            <person name="Wing R.A."/>
            <person name="Cregan P."/>
            <person name="Specht J."/>
            <person name="Grimwood J."/>
            <person name="Rokhsar D."/>
            <person name="Stacey G."/>
            <person name="Shoemaker R.C."/>
            <person name="Jackson S.A."/>
        </authorList>
    </citation>
    <scope>NUCLEOTIDE SEQUENCE [LARGE SCALE GENOMIC DNA]</scope>
    <source>
        <strain evidence="9">cv. Williams 82</strain>
        <tissue evidence="8">Callus</tissue>
    </source>
</reference>
<dbReference type="HOGENOM" id="CLU_020019_3_1_1"/>
<dbReference type="RefSeq" id="NP_001235870.2">
    <property type="nucleotide sequence ID" value="NM_001248941.2"/>
</dbReference>
<dbReference type="PANTHER" id="PTHR45724:SF18">
    <property type="entry name" value="NODULIN-26"/>
    <property type="match status" value="1"/>
</dbReference>
<keyword evidence="4 7" id="KW-1133">Transmembrane helix</keyword>
<feature type="transmembrane region" description="Helical" evidence="7">
    <location>
        <begin position="187"/>
        <end position="206"/>
    </location>
</feature>
<keyword evidence="5 7" id="KW-0472">Membrane</keyword>
<dbReference type="GeneID" id="547904"/>
<feature type="transmembrane region" description="Helical" evidence="7">
    <location>
        <begin position="40"/>
        <end position="61"/>
    </location>
</feature>
<feature type="transmembrane region" description="Helical" evidence="7">
    <location>
        <begin position="226"/>
        <end position="247"/>
    </location>
</feature>
<protein>
    <submittedName>
        <fullName evidence="9">Nodulin-26</fullName>
    </submittedName>
</protein>
<feature type="transmembrane region" description="Helical" evidence="7">
    <location>
        <begin position="157"/>
        <end position="175"/>
    </location>
</feature>
<dbReference type="InterPro" id="IPR023271">
    <property type="entry name" value="Aquaporin-like"/>
</dbReference>
<feature type="transmembrane region" description="Helical" evidence="7">
    <location>
        <begin position="115"/>
        <end position="137"/>
    </location>
</feature>
<reference evidence="9" key="2">
    <citation type="submission" date="2018-02" db="UniProtKB">
        <authorList>
            <consortium name="EnsemblPlants"/>
        </authorList>
    </citation>
    <scope>IDENTIFICATION</scope>
    <source>
        <strain evidence="9">Williams 82</strain>
    </source>
</reference>
<dbReference type="CDD" id="cd00333">
    <property type="entry name" value="MIP"/>
    <property type="match status" value="1"/>
</dbReference>
<name>I1KSI2_SOYBN</name>
<sequence length="271" mass="28914">MADYSAGTESQEVVVNVTKNTSETIQRSDSLVSVPFLQKLVAEAVGTYFLIFAGCASLVVNENYYNMITFPGIAIVWGLVLTVLVYTVGHISGGHFNPAVTIAFASTRRFPLIQVPAYVVAQLLGSILASGTLRLLFMGNHDQFSGTVPNGTNLQAFVFEFIMTFFLMFVICGVATDNRAVGELAGIAIGSTLLLNVIIGGPVTGASMNPARSLGPAFVHGEYEGIWIYLLAPVVGAIAGAWVYNIVRYTDKPLSEITKSASFLKGRAASK</sequence>
<keyword evidence="10" id="KW-1185">Reference proteome</keyword>
<dbReference type="EMBL" id="CM000841">
    <property type="protein sequence ID" value="KRH42923.1"/>
    <property type="molecule type" value="Genomic_DNA"/>
</dbReference>
<evidence type="ECO:0000256" key="4">
    <source>
        <dbReference type="ARBA" id="ARBA00022989"/>
    </source>
</evidence>
<dbReference type="Gene3D" id="1.20.1080.10">
    <property type="entry name" value="Glycerol uptake facilitator protein"/>
    <property type="match status" value="1"/>
</dbReference>
<comment type="subcellular location">
    <subcellularLocation>
        <location evidence="1">Membrane</location>
        <topology evidence="1">Multi-pass membrane protein</topology>
    </subcellularLocation>
</comment>
<organism evidence="9">
    <name type="scientific">Glycine max</name>
    <name type="common">Soybean</name>
    <name type="synonym">Glycine hispida</name>
    <dbReference type="NCBI Taxonomy" id="3847"/>
    <lineage>
        <taxon>Eukaryota</taxon>
        <taxon>Viridiplantae</taxon>
        <taxon>Streptophyta</taxon>
        <taxon>Embryophyta</taxon>
        <taxon>Tracheophyta</taxon>
        <taxon>Spermatophyta</taxon>
        <taxon>Magnoliopsida</taxon>
        <taxon>eudicotyledons</taxon>
        <taxon>Gunneridae</taxon>
        <taxon>Pentapetalae</taxon>
        <taxon>rosids</taxon>
        <taxon>fabids</taxon>
        <taxon>Fabales</taxon>
        <taxon>Fabaceae</taxon>
        <taxon>Papilionoideae</taxon>
        <taxon>50 kb inversion clade</taxon>
        <taxon>NPAAA clade</taxon>
        <taxon>indigoferoid/millettioid clade</taxon>
        <taxon>Phaseoleae</taxon>
        <taxon>Glycine</taxon>
        <taxon>Glycine subgen. Soja</taxon>
    </lineage>
</organism>
<evidence type="ECO:0000256" key="5">
    <source>
        <dbReference type="ARBA" id="ARBA00023136"/>
    </source>
</evidence>